<dbReference type="GO" id="GO:0003688">
    <property type="term" value="F:DNA replication origin binding"/>
    <property type="evidence" value="ECO:0007669"/>
    <property type="project" value="TreeGrafter"/>
</dbReference>
<feature type="region of interest" description="Disordered" evidence="1">
    <location>
        <begin position="55"/>
        <end position="109"/>
    </location>
</feature>
<dbReference type="GO" id="GO:0005664">
    <property type="term" value="C:nuclear origin of replication recognition complex"/>
    <property type="evidence" value="ECO:0007669"/>
    <property type="project" value="InterPro"/>
</dbReference>
<organism evidence="2">
    <name type="scientific">Cyprideis torosa</name>
    <dbReference type="NCBI Taxonomy" id="163714"/>
    <lineage>
        <taxon>Eukaryota</taxon>
        <taxon>Metazoa</taxon>
        <taxon>Ecdysozoa</taxon>
        <taxon>Arthropoda</taxon>
        <taxon>Crustacea</taxon>
        <taxon>Oligostraca</taxon>
        <taxon>Ostracoda</taxon>
        <taxon>Podocopa</taxon>
        <taxon>Podocopida</taxon>
        <taxon>Cytherocopina</taxon>
        <taxon>Cytheroidea</taxon>
        <taxon>Cytherideidae</taxon>
        <taxon>Cyprideis</taxon>
    </lineage>
</organism>
<dbReference type="InterPro" id="IPR020795">
    <property type="entry name" value="ORC3"/>
</dbReference>
<feature type="region of interest" description="Disordered" evidence="1">
    <location>
        <begin position="1"/>
        <end position="36"/>
    </location>
</feature>
<evidence type="ECO:0000256" key="1">
    <source>
        <dbReference type="SAM" id="MobiDB-lite"/>
    </source>
</evidence>
<protein>
    <submittedName>
        <fullName evidence="2">Uncharacterized protein</fullName>
    </submittedName>
</protein>
<feature type="compositionally biased region" description="Low complexity" evidence="1">
    <location>
        <begin position="78"/>
        <end position="88"/>
    </location>
</feature>
<name>A0A7R8W706_9CRUS</name>
<accession>A0A7R8W706</accession>
<dbReference type="EMBL" id="OB660591">
    <property type="protein sequence ID" value="CAD7225516.1"/>
    <property type="molecule type" value="Genomic_DNA"/>
</dbReference>
<proteinExistence type="predicted"/>
<evidence type="ECO:0000313" key="2">
    <source>
        <dbReference type="EMBL" id="CAD7225516.1"/>
    </source>
</evidence>
<feature type="region of interest" description="Disordered" evidence="1">
    <location>
        <begin position="142"/>
        <end position="165"/>
    </location>
</feature>
<reference evidence="2" key="1">
    <citation type="submission" date="2020-11" db="EMBL/GenBank/DDBJ databases">
        <authorList>
            <person name="Tran Van P."/>
        </authorList>
    </citation>
    <scope>NUCLEOTIDE SEQUENCE</scope>
</reference>
<dbReference type="GO" id="GO:0006270">
    <property type="term" value="P:DNA replication initiation"/>
    <property type="evidence" value="ECO:0007669"/>
    <property type="project" value="TreeGrafter"/>
</dbReference>
<dbReference type="AlphaFoldDB" id="A0A7R8W706"/>
<dbReference type="PANTHER" id="PTHR12748">
    <property type="entry name" value="ORIGIN RECOGNITION COMPLEX SUBUNIT 3"/>
    <property type="match status" value="1"/>
</dbReference>
<dbReference type="GO" id="GO:0031261">
    <property type="term" value="C:DNA replication preinitiation complex"/>
    <property type="evidence" value="ECO:0007669"/>
    <property type="project" value="TreeGrafter"/>
</dbReference>
<sequence length="730" mass="80850">MGRPLELPKIGGSNNKPGPATVPPAVLPESGGTAADPVAVSSSRFSSLNSAKLCKIPATNSPPGGVDDSTSPPSNSRLELPLDLPLGLPREEQSVGRPSGRPIGSSHCESSVTFRMSTPKRRGADDVGEEVGESLSKGIFSFKRRGEGGKRGKKRDLEEDSPPQGLFWDQRQELCSSHMDSLEQRVEDRDARYLRDLLLKIKAFVSDTKRNRGSIPMGVLVSHFQSPLRNKLTADVLFTLIRSEVCPIVLYEAGRSVEDLLNDVPTAKKPQMIWASKLCPALMGNLKRLCAQGTTTGLVCLVGPVASLQELRDNLTQEFTSSLLLVPIRDAFQDPRAFSGRAVFGAFMYQANSPLRMGPRVHDTLADLQGNINSTHVLYAIKFCLLEHFASSPLTALCLSPQDIRNFMNQMTQSEWEELQEHLPEDLQDLERDTVRQILVKTSGSLTITAKITRLLQVLMQLRPGASTFSQNVSPSGLYNTILNEGGLLTKVKEYSELVQKLSTSLSPEGMKEIIKESKLILKGSAHCATWLAWFETKESEFQGHNFEQKQKEAAGSSSPMLDLKKKRISRDELKAGLKSHILRGRDVEGFAEFRKSFFEAFDEQLIRHFEVVPAVRNIFVFDDTSVLNKCFPPRVSLQQSLTSLVNDEKDPSVPESAYRLGKAFSLLTEWPGKKANYHDWIQSYLASENIPAKKRKEAIAKFIVSAKELAFMGFIQPPKGNLITKLVDV</sequence>
<dbReference type="PANTHER" id="PTHR12748:SF0">
    <property type="entry name" value="ORIGIN RECOGNITION COMPLEX SUBUNIT 3"/>
    <property type="match status" value="1"/>
</dbReference>
<feature type="compositionally biased region" description="Polar residues" evidence="1">
    <location>
        <begin position="58"/>
        <end position="77"/>
    </location>
</feature>
<gene>
    <name evidence="2" type="ORF">CTOB1V02_LOCUS3455</name>
</gene>
<dbReference type="GO" id="GO:0005656">
    <property type="term" value="C:nuclear pre-replicative complex"/>
    <property type="evidence" value="ECO:0007669"/>
    <property type="project" value="TreeGrafter"/>
</dbReference>